<accession>A0A8J3JZL8</accession>
<reference evidence="1 2" key="1">
    <citation type="submission" date="2021-01" db="EMBL/GenBank/DDBJ databases">
        <title>Whole genome shotgun sequence of Catellatospora chokoriensis NBRC 107358.</title>
        <authorList>
            <person name="Komaki H."/>
            <person name="Tamura T."/>
        </authorList>
    </citation>
    <scope>NUCLEOTIDE SEQUENCE [LARGE SCALE GENOMIC DNA]</scope>
    <source>
        <strain evidence="1 2">NBRC 107358</strain>
    </source>
</reference>
<dbReference type="Proteomes" id="UP000619293">
    <property type="component" value="Unassembled WGS sequence"/>
</dbReference>
<organism evidence="1 2">
    <name type="scientific">Catellatospora chokoriensis</name>
    <dbReference type="NCBI Taxonomy" id="310353"/>
    <lineage>
        <taxon>Bacteria</taxon>
        <taxon>Bacillati</taxon>
        <taxon>Actinomycetota</taxon>
        <taxon>Actinomycetes</taxon>
        <taxon>Micromonosporales</taxon>
        <taxon>Micromonosporaceae</taxon>
        <taxon>Catellatospora</taxon>
    </lineage>
</organism>
<evidence type="ECO:0000313" key="2">
    <source>
        <dbReference type="Proteomes" id="UP000619293"/>
    </source>
</evidence>
<dbReference type="EMBL" id="BONG01000031">
    <property type="protein sequence ID" value="GIF91334.1"/>
    <property type="molecule type" value="Genomic_DNA"/>
</dbReference>
<comment type="caution">
    <text evidence="1">The sequence shown here is derived from an EMBL/GenBank/DDBJ whole genome shotgun (WGS) entry which is preliminary data.</text>
</comment>
<proteinExistence type="predicted"/>
<gene>
    <name evidence="1" type="ORF">Cch02nite_47780</name>
</gene>
<keyword evidence="2" id="KW-1185">Reference proteome</keyword>
<name>A0A8J3JZL8_9ACTN</name>
<sequence length="78" mass="8282">METPTSSAMAAIVTALDAVLGWDFVIIASPAASEVSARTLTPRSAFSASVMFRGIEGIDGPLRIVTHCNRLCQQFNDP</sequence>
<dbReference type="AlphaFoldDB" id="A0A8J3JZL8"/>
<evidence type="ECO:0000313" key="1">
    <source>
        <dbReference type="EMBL" id="GIF91334.1"/>
    </source>
</evidence>
<protein>
    <submittedName>
        <fullName evidence="1">Uncharacterized protein</fullName>
    </submittedName>
</protein>